<dbReference type="RefSeq" id="XP_016643789.1">
    <property type="nucleotide sequence ID" value="XM_016786813.1"/>
</dbReference>
<dbReference type="PANTHER" id="PTHR43094">
    <property type="entry name" value="AMINOTRANSFERASE"/>
    <property type="match status" value="1"/>
</dbReference>
<dbReference type="InterPro" id="IPR005814">
    <property type="entry name" value="Aminotrans_3"/>
</dbReference>
<sequence length="332" mass="36350">MNVSKDLEDLATYVLGMGSGHDLARAYFVGSGSEANEAALKMARHPAYDYQYTREGETEGQFAARLVDEVEAEFKRIGPEKIVSLIAEPVVGATSACVAAPKGYFKGIRRLCDKYDNLLHLDEIMCGVGRTGSYFAFEQEGDIFPDIVTIGKGPGGRYIPIAAMLVSRKVVEVIRRGTSAFNHGQTFQAHPVACAAGLAVQEILRRDGLVARAKTMGTTLEKLLREAFRGCKYVGDIRGRGLFWALEFVRDKETRESFIPSVRFGPRVQHTAFEMGVAVYPGVGTVDGLRGDHVLIAPPLNISSEDLGKAVSTIRKAYGKVERDYDSVVYKI</sequence>
<protein>
    <recommendedName>
        <fullName evidence="6">Aminotransferase</fullName>
    </recommendedName>
</protein>
<dbReference type="GO" id="GO:0030170">
    <property type="term" value="F:pyridoxal phosphate binding"/>
    <property type="evidence" value="ECO:0007669"/>
    <property type="project" value="InterPro"/>
</dbReference>
<dbReference type="GeneID" id="27723282"/>
<dbReference type="Proteomes" id="UP000028545">
    <property type="component" value="Unassembled WGS sequence"/>
</dbReference>
<accession>A0A084G9H8</accession>
<keyword evidence="5" id="KW-1185">Reference proteome</keyword>
<dbReference type="PROSITE" id="PS00600">
    <property type="entry name" value="AA_TRANSFER_CLASS_3"/>
    <property type="match status" value="1"/>
</dbReference>
<dbReference type="GO" id="GO:0005829">
    <property type="term" value="C:cytosol"/>
    <property type="evidence" value="ECO:0007669"/>
    <property type="project" value="TreeGrafter"/>
</dbReference>
<dbReference type="HOGENOM" id="CLU_016922_4_0_1"/>
<evidence type="ECO:0000256" key="1">
    <source>
        <dbReference type="ARBA" id="ARBA00008954"/>
    </source>
</evidence>
<name>A0A084G9H8_PSEDA</name>
<dbReference type="EMBL" id="JOWA01000090">
    <property type="protein sequence ID" value="KEZ43990.1"/>
    <property type="molecule type" value="Genomic_DNA"/>
</dbReference>
<dbReference type="VEuPathDB" id="FungiDB:SAPIO_CDS4210"/>
<gene>
    <name evidence="4" type="ORF">SAPIO_CDS4210</name>
</gene>
<evidence type="ECO:0000256" key="2">
    <source>
        <dbReference type="ARBA" id="ARBA00022898"/>
    </source>
</evidence>
<dbReference type="SUPFAM" id="SSF53383">
    <property type="entry name" value="PLP-dependent transferases"/>
    <property type="match status" value="1"/>
</dbReference>
<evidence type="ECO:0000313" key="5">
    <source>
        <dbReference type="Proteomes" id="UP000028545"/>
    </source>
</evidence>
<proteinExistence type="inferred from homology"/>
<dbReference type="Pfam" id="PF00202">
    <property type="entry name" value="Aminotran_3"/>
    <property type="match status" value="1"/>
</dbReference>
<comment type="caution">
    <text evidence="4">The sequence shown here is derived from an EMBL/GenBank/DDBJ whole genome shotgun (WGS) entry which is preliminary data.</text>
</comment>
<organism evidence="4 5">
    <name type="scientific">Pseudallescheria apiosperma</name>
    <name type="common">Scedosporium apiospermum</name>
    <dbReference type="NCBI Taxonomy" id="563466"/>
    <lineage>
        <taxon>Eukaryota</taxon>
        <taxon>Fungi</taxon>
        <taxon>Dikarya</taxon>
        <taxon>Ascomycota</taxon>
        <taxon>Pezizomycotina</taxon>
        <taxon>Sordariomycetes</taxon>
        <taxon>Hypocreomycetidae</taxon>
        <taxon>Microascales</taxon>
        <taxon>Microascaceae</taxon>
        <taxon>Scedosporium</taxon>
    </lineage>
</organism>
<dbReference type="InterPro" id="IPR015421">
    <property type="entry name" value="PyrdxlP-dep_Trfase_major"/>
</dbReference>
<dbReference type="AlphaFoldDB" id="A0A084G9H8"/>
<comment type="similarity">
    <text evidence="1 3">Belongs to the class-III pyridoxal-phosphate-dependent aminotransferase family.</text>
</comment>
<dbReference type="KEGG" id="sapo:SAPIO_CDS4210"/>
<dbReference type="OrthoDB" id="5419315at2759"/>
<dbReference type="InterPro" id="IPR015424">
    <property type="entry name" value="PyrdxlP-dep_Trfase"/>
</dbReference>
<dbReference type="InterPro" id="IPR015422">
    <property type="entry name" value="PyrdxlP-dep_Trfase_small"/>
</dbReference>
<dbReference type="Gene3D" id="3.40.640.10">
    <property type="entry name" value="Type I PLP-dependent aspartate aminotransferase-like (Major domain)"/>
    <property type="match status" value="2"/>
</dbReference>
<dbReference type="PANTHER" id="PTHR43094:SF1">
    <property type="entry name" value="AMINOTRANSFERASE CLASS-III"/>
    <property type="match status" value="1"/>
</dbReference>
<dbReference type="GO" id="GO:0008483">
    <property type="term" value="F:transaminase activity"/>
    <property type="evidence" value="ECO:0007669"/>
    <property type="project" value="InterPro"/>
</dbReference>
<evidence type="ECO:0000256" key="3">
    <source>
        <dbReference type="RuleBase" id="RU003560"/>
    </source>
</evidence>
<evidence type="ECO:0000313" key="4">
    <source>
        <dbReference type="EMBL" id="KEZ43990.1"/>
    </source>
</evidence>
<evidence type="ECO:0008006" key="6">
    <source>
        <dbReference type="Google" id="ProtNLM"/>
    </source>
</evidence>
<dbReference type="InterPro" id="IPR049704">
    <property type="entry name" value="Aminotrans_3_PPA_site"/>
</dbReference>
<reference evidence="4 5" key="1">
    <citation type="journal article" date="2014" name="Genome Announc.">
        <title>Draft genome sequence of the pathogenic fungus Scedosporium apiospermum.</title>
        <authorList>
            <person name="Vandeputte P."/>
            <person name="Ghamrawi S."/>
            <person name="Rechenmann M."/>
            <person name="Iltis A."/>
            <person name="Giraud S."/>
            <person name="Fleury M."/>
            <person name="Thornton C."/>
            <person name="Delhaes L."/>
            <person name="Meyer W."/>
            <person name="Papon N."/>
            <person name="Bouchara J.P."/>
        </authorList>
    </citation>
    <scope>NUCLEOTIDE SEQUENCE [LARGE SCALE GENOMIC DNA]</scope>
    <source>
        <strain evidence="4 5">IHEM 14462</strain>
    </source>
</reference>
<dbReference type="Gene3D" id="3.90.1150.10">
    <property type="entry name" value="Aspartate Aminotransferase, domain 1"/>
    <property type="match status" value="1"/>
</dbReference>
<keyword evidence="2 3" id="KW-0663">Pyridoxal phosphate</keyword>